<proteinExistence type="predicted"/>
<dbReference type="Pfam" id="PF07690">
    <property type="entry name" value="MFS_1"/>
    <property type="match status" value="1"/>
</dbReference>
<dbReference type="eggNOG" id="COG2814">
    <property type="taxonomic scope" value="Bacteria"/>
</dbReference>
<feature type="transmembrane region" description="Helical" evidence="6">
    <location>
        <begin position="39"/>
        <end position="59"/>
    </location>
</feature>
<keyword evidence="3 6" id="KW-0812">Transmembrane</keyword>
<evidence type="ECO:0000313" key="8">
    <source>
        <dbReference type="Proteomes" id="UP000007967"/>
    </source>
</evidence>
<comment type="subcellular location">
    <subcellularLocation>
        <location evidence="1">Cell membrane</location>
        <topology evidence="1">Multi-pass membrane protein</topology>
    </subcellularLocation>
</comment>
<gene>
    <name evidence="7" type="ordered locus">Kfla_0801</name>
</gene>
<evidence type="ECO:0000256" key="4">
    <source>
        <dbReference type="ARBA" id="ARBA00022989"/>
    </source>
</evidence>
<dbReference type="InterPro" id="IPR011701">
    <property type="entry name" value="MFS"/>
</dbReference>
<reference evidence="8" key="1">
    <citation type="submission" date="2009-09" db="EMBL/GenBank/DDBJ databases">
        <title>The complete genome of Kribbella flavida DSM 17836.</title>
        <authorList>
            <consortium name="US DOE Joint Genome Institute (JGI-PGF)"/>
            <person name="Lucas S."/>
            <person name="Copeland A."/>
            <person name="Lapidus A."/>
            <person name="Glavina del Rio T."/>
            <person name="Dalin E."/>
            <person name="Tice H."/>
            <person name="Bruce D."/>
            <person name="Goodwin L."/>
            <person name="Pitluck S."/>
            <person name="Kyrpides N."/>
            <person name="Mavromatis K."/>
            <person name="Ivanova N."/>
            <person name="Saunders E."/>
            <person name="Brettin T."/>
            <person name="Detter J.C."/>
            <person name="Han C."/>
            <person name="Larimer F."/>
            <person name="Land M."/>
            <person name="Hauser L."/>
            <person name="Markowitz V."/>
            <person name="Cheng J.-F."/>
            <person name="Hugenholtz P."/>
            <person name="Woyke T."/>
            <person name="Wu D."/>
            <person name="Pukall R."/>
            <person name="Klenk H.-P."/>
            <person name="Eisen J.A."/>
        </authorList>
    </citation>
    <scope>NUCLEOTIDE SEQUENCE [LARGE SCALE GENOMIC DNA]</scope>
    <source>
        <strain evidence="8">DSM 17836 / JCM 10339 / NBRC 14399</strain>
    </source>
</reference>
<sequence>MPARFWLFFSARTVSVLGNAFGPIALAFGVLALPGTTPTTLGVVLAAQGVPQLGLLLLGGVVGDRFSRYRVLVSAELLSGTAYAGLAAMILTGWAPIVMLCAAAFVAGAASALLLPSLTGAVVETVPGDSLQKANGLLRLGTNSARISGVVAAGATVAWLGPGVALAFDAATYLVAAGLLSALRLPASVRANRRDLRGDLRVGWREFASRPWLWSTVAAAGVINAASTAALGVLGPVLARDRLGGAMAWSLVLAGYAAGMLVGVAVAIKFKPRRPLPVAILFTPALALPLLALGFVAPLPLVVLAAFGAGIAMDIFGVLWDTIMQTEVPADALSRVSSYEYLVSSSLKPAGALVAGHVAVQFGPAVGLLLFGGLMLLAAAGALAHPAVRHHPPRPHPGVQS</sequence>
<evidence type="ECO:0000256" key="6">
    <source>
        <dbReference type="SAM" id="Phobius"/>
    </source>
</evidence>
<protein>
    <submittedName>
        <fullName evidence="7">Major facilitator superfamily MFS_1</fullName>
    </submittedName>
</protein>
<feature type="transmembrane region" description="Helical" evidence="6">
    <location>
        <begin position="97"/>
        <end position="123"/>
    </location>
</feature>
<feature type="transmembrane region" description="Helical" evidence="6">
    <location>
        <begin position="301"/>
        <end position="320"/>
    </location>
</feature>
<dbReference type="STRING" id="479435.Kfla_0801"/>
<dbReference type="Proteomes" id="UP000007967">
    <property type="component" value="Chromosome"/>
</dbReference>
<dbReference type="InterPro" id="IPR022324">
    <property type="entry name" value="Bacilysin_exporter_BacE_put"/>
</dbReference>
<dbReference type="EMBL" id="CP001736">
    <property type="protein sequence ID" value="ADB29919.1"/>
    <property type="molecule type" value="Genomic_DNA"/>
</dbReference>
<dbReference type="SUPFAM" id="SSF103473">
    <property type="entry name" value="MFS general substrate transporter"/>
    <property type="match status" value="1"/>
</dbReference>
<feature type="transmembrane region" description="Helical" evidence="6">
    <location>
        <begin position="275"/>
        <end position="295"/>
    </location>
</feature>
<dbReference type="GO" id="GO:0005886">
    <property type="term" value="C:plasma membrane"/>
    <property type="evidence" value="ECO:0007669"/>
    <property type="project" value="UniProtKB-SubCell"/>
</dbReference>
<evidence type="ECO:0000256" key="5">
    <source>
        <dbReference type="ARBA" id="ARBA00023136"/>
    </source>
</evidence>
<keyword evidence="4 6" id="KW-1133">Transmembrane helix</keyword>
<feature type="transmembrane region" description="Helical" evidence="6">
    <location>
        <begin position="366"/>
        <end position="384"/>
    </location>
</feature>
<feature type="transmembrane region" description="Helical" evidence="6">
    <location>
        <begin position="144"/>
        <end position="164"/>
    </location>
</feature>
<dbReference type="InterPro" id="IPR036259">
    <property type="entry name" value="MFS_trans_sf"/>
</dbReference>
<dbReference type="PANTHER" id="PTHR23513">
    <property type="entry name" value="INTEGRAL MEMBRANE EFFLUX PROTEIN-RELATED"/>
    <property type="match status" value="1"/>
</dbReference>
<evidence type="ECO:0000256" key="3">
    <source>
        <dbReference type="ARBA" id="ARBA00022692"/>
    </source>
</evidence>
<dbReference type="GO" id="GO:0022857">
    <property type="term" value="F:transmembrane transporter activity"/>
    <property type="evidence" value="ECO:0007669"/>
    <property type="project" value="InterPro"/>
</dbReference>
<dbReference type="Gene3D" id="1.20.1250.20">
    <property type="entry name" value="MFS general substrate transporter like domains"/>
    <property type="match status" value="1"/>
</dbReference>
<feature type="transmembrane region" description="Helical" evidence="6">
    <location>
        <begin position="212"/>
        <end position="234"/>
    </location>
</feature>
<keyword evidence="8" id="KW-1185">Reference proteome</keyword>
<accession>D2PYS3</accession>
<dbReference type="CDD" id="cd06173">
    <property type="entry name" value="MFS_MefA_like"/>
    <property type="match status" value="1"/>
</dbReference>
<feature type="transmembrane region" description="Helical" evidence="6">
    <location>
        <begin position="71"/>
        <end position="91"/>
    </location>
</feature>
<feature type="transmembrane region" description="Helical" evidence="6">
    <location>
        <begin position="170"/>
        <end position="191"/>
    </location>
</feature>
<keyword evidence="2" id="KW-1003">Cell membrane</keyword>
<name>D2PYS3_KRIFD</name>
<evidence type="ECO:0000313" key="7">
    <source>
        <dbReference type="EMBL" id="ADB29919.1"/>
    </source>
</evidence>
<evidence type="ECO:0000256" key="1">
    <source>
        <dbReference type="ARBA" id="ARBA00004651"/>
    </source>
</evidence>
<organism evidence="7 8">
    <name type="scientific">Kribbella flavida (strain DSM 17836 / JCM 10339 / NBRC 14399)</name>
    <dbReference type="NCBI Taxonomy" id="479435"/>
    <lineage>
        <taxon>Bacteria</taxon>
        <taxon>Bacillati</taxon>
        <taxon>Actinomycetota</taxon>
        <taxon>Actinomycetes</taxon>
        <taxon>Propionibacteriales</taxon>
        <taxon>Kribbellaceae</taxon>
        <taxon>Kribbella</taxon>
    </lineage>
</organism>
<evidence type="ECO:0000256" key="2">
    <source>
        <dbReference type="ARBA" id="ARBA00022475"/>
    </source>
</evidence>
<dbReference type="PANTHER" id="PTHR23513:SF11">
    <property type="entry name" value="STAPHYLOFERRIN A TRANSPORTER"/>
    <property type="match status" value="1"/>
</dbReference>
<keyword evidence="5 6" id="KW-0472">Membrane</keyword>
<dbReference type="AlphaFoldDB" id="D2PYS3"/>
<feature type="transmembrane region" description="Helical" evidence="6">
    <location>
        <begin position="246"/>
        <end position="268"/>
    </location>
</feature>
<dbReference type="PRINTS" id="PR01988">
    <property type="entry name" value="EXPORTERBACE"/>
</dbReference>
<reference evidence="7 8" key="2">
    <citation type="journal article" date="2010" name="Stand. Genomic Sci.">
        <title>Complete genome sequence of Kribbella flavida type strain (IFO 14399).</title>
        <authorList>
            <person name="Pukall R."/>
            <person name="Lapidus A."/>
            <person name="Glavina Del Rio T."/>
            <person name="Copeland A."/>
            <person name="Tice H."/>
            <person name="Cheng J.-F."/>
            <person name="Lucas S."/>
            <person name="Chen F."/>
            <person name="Nolan M."/>
            <person name="LaButti K."/>
            <person name="Pati A."/>
            <person name="Ivanova N."/>
            <person name="Mavrommatis K."/>
            <person name="Mikhailova N."/>
            <person name="Pitluck S."/>
            <person name="Bruce D."/>
            <person name="Goodwin L."/>
            <person name="Land M."/>
            <person name="Hauser L."/>
            <person name="Chang Y.-J."/>
            <person name="Jeffries C.D."/>
            <person name="Chen A."/>
            <person name="Palaniappan K."/>
            <person name="Chain P."/>
            <person name="Rohde M."/>
            <person name="Goeker M."/>
            <person name="Bristow J."/>
            <person name="Eisen J.A."/>
            <person name="Markowitz V."/>
            <person name="Hugenholtz P."/>
            <person name="Kyrpides N.C."/>
            <person name="Klenk H.-P."/>
            <person name="Brettin T."/>
        </authorList>
    </citation>
    <scope>NUCLEOTIDE SEQUENCE [LARGE SCALE GENOMIC DNA]</scope>
    <source>
        <strain evidence="8">DSM 17836 / JCM 10339 / NBRC 14399</strain>
    </source>
</reference>
<dbReference type="HOGENOM" id="CLU_034180_17_3_11"/>
<feature type="transmembrane region" description="Helical" evidence="6">
    <location>
        <begin position="12"/>
        <end position="33"/>
    </location>
</feature>
<dbReference type="KEGG" id="kfl:Kfla_0801"/>